<gene>
    <name evidence="1" type="ORF">AVEN_78595_1</name>
</gene>
<accession>A0A4Y2FYQ5</accession>
<protein>
    <submittedName>
        <fullName evidence="1">Uncharacterized protein</fullName>
    </submittedName>
</protein>
<comment type="caution">
    <text evidence="1">The sequence shown here is derived from an EMBL/GenBank/DDBJ whole genome shotgun (WGS) entry which is preliminary data.</text>
</comment>
<dbReference type="InterPro" id="IPR008042">
    <property type="entry name" value="Retrotrans_Pao"/>
</dbReference>
<evidence type="ECO:0000313" key="2">
    <source>
        <dbReference type="Proteomes" id="UP000499080"/>
    </source>
</evidence>
<dbReference type="AlphaFoldDB" id="A0A4Y2FYQ5"/>
<evidence type="ECO:0000313" key="1">
    <source>
        <dbReference type="EMBL" id="GBM46453.1"/>
    </source>
</evidence>
<dbReference type="EMBL" id="BGPR01001138">
    <property type="protein sequence ID" value="GBM46453.1"/>
    <property type="molecule type" value="Genomic_DNA"/>
</dbReference>
<reference evidence="1 2" key="1">
    <citation type="journal article" date="2019" name="Sci. Rep.">
        <title>Orb-weaving spider Araneus ventricosus genome elucidates the spidroin gene catalogue.</title>
        <authorList>
            <person name="Kono N."/>
            <person name="Nakamura H."/>
            <person name="Ohtoshi R."/>
            <person name="Moran D.A.P."/>
            <person name="Shinohara A."/>
            <person name="Yoshida Y."/>
            <person name="Fujiwara M."/>
            <person name="Mori M."/>
            <person name="Tomita M."/>
            <person name="Arakawa K."/>
        </authorList>
    </citation>
    <scope>NUCLEOTIDE SEQUENCE [LARGE SCALE GENOMIC DNA]</scope>
</reference>
<keyword evidence="2" id="KW-1185">Reference proteome</keyword>
<organism evidence="1 2">
    <name type="scientific">Araneus ventricosus</name>
    <name type="common">Orbweaver spider</name>
    <name type="synonym">Epeira ventricosa</name>
    <dbReference type="NCBI Taxonomy" id="182803"/>
    <lineage>
        <taxon>Eukaryota</taxon>
        <taxon>Metazoa</taxon>
        <taxon>Ecdysozoa</taxon>
        <taxon>Arthropoda</taxon>
        <taxon>Chelicerata</taxon>
        <taxon>Arachnida</taxon>
        <taxon>Araneae</taxon>
        <taxon>Araneomorphae</taxon>
        <taxon>Entelegynae</taxon>
        <taxon>Araneoidea</taxon>
        <taxon>Araneidae</taxon>
        <taxon>Araneus</taxon>
    </lineage>
</organism>
<sequence>MNQASVVLRKWTTNSDELRELWNSEGLENQLQDNPINPRVNSTKVFGMLWNTVEDHLIVGKQSLVDSLSNNEDTKRHLLRAIGKIFDLLSLLTPFTIRVKCIHQVLWMKEISWDEELPPDIQKTWCQWVSEVPRLAELHISRYVLSSSTGEPTDVLELHCFYDASQKAYGVVIYTRVVKDCNVEVNLLVSKSRVAPLTKVTLTRLELLGELLAARLASKVKPIVDLKRPSKIFFWTDSKITLHWIKESSKRWKSFVSNRVTEIQSLCDTSAWAH</sequence>
<proteinExistence type="predicted"/>
<dbReference type="OrthoDB" id="6437258at2759"/>
<dbReference type="Pfam" id="PF05380">
    <property type="entry name" value="Peptidase_A17"/>
    <property type="match status" value="1"/>
</dbReference>
<name>A0A4Y2FYQ5_ARAVE</name>
<dbReference type="PANTHER" id="PTHR47331:SF4">
    <property type="entry name" value="PEPTIDASE S1 DOMAIN-CONTAINING PROTEIN"/>
    <property type="match status" value="1"/>
</dbReference>
<dbReference type="PANTHER" id="PTHR47331">
    <property type="entry name" value="PHD-TYPE DOMAIN-CONTAINING PROTEIN"/>
    <property type="match status" value="1"/>
</dbReference>
<dbReference type="Proteomes" id="UP000499080">
    <property type="component" value="Unassembled WGS sequence"/>
</dbReference>